<evidence type="ECO:0000256" key="2">
    <source>
        <dbReference type="ARBA" id="ARBA00021622"/>
    </source>
</evidence>
<dbReference type="SUPFAM" id="SSF160544">
    <property type="entry name" value="EscU C-terminal domain-like"/>
    <property type="match status" value="1"/>
</dbReference>
<dbReference type="InterPro" id="IPR006135">
    <property type="entry name" value="T3SS_substrate_exporter"/>
</dbReference>
<organism evidence="7 8">
    <name type="scientific">Stutzerimonas zhaodongensis</name>
    <dbReference type="NCBI Taxonomy" id="1176257"/>
    <lineage>
        <taxon>Bacteria</taxon>
        <taxon>Pseudomonadati</taxon>
        <taxon>Pseudomonadota</taxon>
        <taxon>Gammaproteobacteria</taxon>
        <taxon>Pseudomonadales</taxon>
        <taxon>Pseudomonadaceae</taxon>
        <taxon>Stutzerimonas</taxon>
    </lineage>
</organism>
<dbReference type="PANTHER" id="PTHR30531">
    <property type="entry name" value="FLAGELLAR BIOSYNTHETIC PROTEIN FLHB"/>
    <property type="match status" value="1"/>
</dbReference>
<gene>
    <name evidence="7" type="ORF">EA797_09940</name>
</gene>
<feature type="compositionally biased region" description="Basic and acidic residues" evidence="5">
    <location>
        <begin position="224"/>
        <end position="241"/>
    </location>
</feature>
<protein>
    <recommendedName>
        <fullName evidence="2">Flagellar biosynthetic protein FlhB</fullName>
    </recommendedName>
</protein>
<dbReference type="InterPro" id="IPR029025">
    <property type="entry name" value="T3SS_substrate_exporter_C"/>
</dbReference>
<dbReference type="Pfam" id="PF01312">
    <property type="entry name" value="Bac_export_2"/>
    <property type="match status" value="1"/>
</dbReference>
<comment type="caution">
    <text evidence="7">The sequence shown here is derived from an EMBL/GenBank/DDBJ whole genome shotgun (WGS) entry which is preliminary data.</text>
</comment>
<keyword evidence="8" id="KW-1185">Reference proteome</keyword>
<evidence type="ECO:0000313" key="7">
    <source>
        <dbReference type="EMBL" id="RMH89853.1"/>
    </source>
</evidence>
<keyword evidence="6" id="KW-0472">Membrane</keyword>
<dbReference type="EMBL" id="RFFM01000002">
    <property type="protein sequence ID" value="RMH89853.1"/>
    <property type="molecule type" value="Genomic_DNA"/>
</dbReference>
<feature type="region of interest" description="Disordered" evidence="5">
    <location>
        <begin position="1"/>
        <end position="25"/>
    </location>
</feature>
<evidence type="ECO:0000256" key="4">
    <source>
        <dbReference type="ARBA" id="ARBA00025078"/>
    </source>
</evidence>
<keyword evidence="3" id="KW-1006">Bacterial flagellum protein export</keyword>
<feature type="transmembrane region" description="Helical" evidence="6">
    <location>
        <begin position="86"/>
        <end position="108"/>
    </location>
</feature>
<evidence type="ECO:0000256" key="3">
    <source>
        <dbReference type="ARBA" id="ARBA00023225"/>
    </source>
</evidence>
<feature type="compositionally biased region" description="Basic and acidic residues" evidence="5">
    <location>
        <begin position="1"/>
        <end position="23"/>
    </location>
</feature>
<evidence type="ECO:0000256" key="1">
    <source>
        <dbReference type="ARBA" id="ARBA00010690"/>
    </source>
</evidence>
<keyword evidence="6" id="KW-0812">Transmembrane</keyword>
<dbReference type="PRINTS" id="PR00950">
    <property type="entry name" value="TYPE3IMSPROT"/>
</dbReference>
<evidence type="ECO:0000256" key="6">
    <source>
        <dbReference type="SAM" id="Phobius"/>
    </source>
</evidence>
<feature type="transmembrane region" description="Helical" evidence="6">
    <location>
        <begin position="187"/>
        <end position="210"/>
    </location>
</feature>
<feature type="region of interest" description="Disordered" evidence="5">
    <location>
        <begin position="224"/>
        <end position="254"/>
    </location>
</feature>
<evidence type="ECO:0000313" key="8">
    <source>
        <dbReference type="Proteomes" id="UP000269774"/>
    </source>
</evidence>
<dbReference type="PANTHER" id="PTHR30531:SF12">
    <property type="entry name" value="FLAGELLAR BIOSYNTHETIC PROTEIN FLHB"/>
    <property type="match status" value="1"/>
</dbReference>
<feature type="transmembrane region" description="Helical" evidence="6">
    <location>
        <begin position="33"/>
        <end position="51"/>
    </location>
</feature>
<keyword evidence="3" id="KW-0653">Protein transport</keyword>
<reference evidence="7 8" key="1">
    <citation type="submission" date="2018-10" db="EMBL/GenBank/DDBJ databases">
        <title>Pseudomonas zhaodongensis NEAU-ST5-21(T) genome.</title>
        <authorList>
            <person name="Peng J."/>
            <person name="Liu Z.-P."/>
        </authorList>
    </citation>
    <scope>NUCLEOTIDE SEQUENCE [LARGE SCALE GENOMIC DNA]</scope>
    <source>
        <strain evidence="7 8">NEAU-ST5-21</strain>
    </source>
</reference>
<accession>A0A3M2HPL1</accession>
<keyword evidence="6" id="KW-1133">Transmembrane helix</keyword>
<dbReference type="Gene3D" id="3.40.1690.10">
    <property type="entry name" value="secretion proteins EscU"/>
    <property type="match status" value="1"/>
</dbReference>
<dbReference type="GO" id="GO:0005886">
    <property type="term" value="C:plasma membrane"/>
    <property type="evidence" value="ECO:0007669"/>
    <property type="project" value="TreeGrafter"/>
</dbReference>
<proteinExistence type="inferred from homology"/>
<dbReference type="RefSeq" id="WP_122165047.1">
    <property type="nucleotide sequence ID" value="NZ_CP180504.1"/>
</dbReference>
<name>A0A3M2HPL1_9GAMM</name>
<feature type="transmembrane region" description="Helical" evidence="6">
    <location>
        <begin position="148"/>
        <end position="167"/>
    </location>
</feature>
<comment type="function">
    <text evidence="4">Required for formation of the rod structure in the basal body of the flagellar apparatus. Together with FliI and FliH, may constitute the export apparatus of flagellin.</text>
</comment>
<dbReference type="GO" id="GO:0009306">
    <property type="term" value="P:protein secretion"/>
    <property type="evidence" value="ECO:0007669"/>
    <property type="project" value="InterPro"/>
</dbReference>
<comment type="similarity">
    <text evidence="1">Belongs to the type III secretion exporter family.</text>
</comment>
<dbReference type="OrthoDB" id="9807950at2"/>
<dbReference type="Proteomes" id="UP000269774">
    <property type="component" value="Unassembled WGS sequence"/>
</dbReference>
<keyword evidence="3" id="KW-0813">Transport</keyword>
<dbReference type="AlphaFoldDB" id="A0A3M2HPL1"/>
<evidence type="ECO:0000256" key="5">
    <source>
        <dbReference type="SAM" id="MobiDB-lite"/>
    </source>
</evidence>
<sequence>MAGDSSEEKSQPASDKKLDEARKKGQLSKSQDMVSAMVLLACTLSIAYLASGTEAQLRALLDMVAGIYTEPFATVWPRVIDTAEHILLATALPILAITVGCVVLTNIITMKGMVFTGEPIKPDFKRINPVEGFKRIFSMRNFIEFLKGLGKVAVLSTAFYVVGRVALQTLMESSRCGASCMESVFYLLLKPLVATVLITYLVMGGLDLLMQRWLFSREMRMTKSEQKRERRDADGDPLIKRERNRQRREQQTLTSRKVGLNHATLMIGVEGGWLVGVRYVRGETPVPVVVCTAAPENARGMFEQAAKLGVPRSADDPLAARIGRMAKPGEPIPANAFQSVADALVAARLI</sequence>